<dbReference type="PANTHER" id="PTHR11203">
    <property type="entry name" value="CLEAVAGE AND POLYADENYLATION SPECIFICITY FACTOR FAMILY MEMBER"/>
    <property type="match status" value="1"/>
</dbReference>
<dbReference type="AlphaFoldDB" id="E1YB26"/>
<reference evidence="4" key="1">
    <citation type="journal article" date="2011" name="Environ. Microbiol.">
        <title>Genomic insights into the metabolic potential of the polycyclic aromatic hydrocarbon degrading sulfate-reducing Deltaproteobacterium N47.</title>
        <authorList>
            <person name="Bergmann F."/>
            <person name="Selesi D."/>
            <person name="Weinmaier T."/>
            <person name="Tischler P."/>
            <person name="Rattei T."/>
            <person name="Meckenstock R.U."/>
        </authorList>
    </citation>
    <scope>NUCLEOTIDE SEQUENCE</scope>
</reference>
<dbReference type="InterPro" id="IPR001279">
    <property type="entry name" value="Metallo-B-lactamas"/>
</dbReference>
<evidence type="ECO:0000259" key="2">
    <source>
        <dbReference type="SMART" id="SM00849"/>
    </source>
</evidence>
<dbReference type="Pfam" id="PF00753">
    <property type="entry name" value="Lactamase_B"/>
    <property type="match status" value="1"/>
</dbReference>
<dbReference type="InterPro" id="IPR050698">
    <property type="entry name" value="MBL"/>
</dbReference>
<protein>
    <recommendedName>
        <fullName evidence="5">MBL fold metallo-hydrolase</fullName>
    </recommendedName>
</protein>
<dbReference type="GO" id="GO:0004521">
    <property type="term" value="F:RNA endonuclease activity"/>
    <property type="evidence" value="ECO:0007669"/>
    <property type="project" value="TreeGrafter"/>
</dbReference>
<dbReference type="EMBL" id="FR695867">
    <property type="protein sequence ID" value="CBX27867.1"/>
    <property type="molecule type" value="Genomic_DNA"/>
</dbReference>
<organism evidence="4">
    <name type="scientific">uncultured Desulfobacterium sp</name>
    <dbReference type="NCBI Taxonomy" id="201089"/>
    <lineage>
        <taxon>Bacteria</taxon>
        <taxon>Pseudomonadati</taxon>
        <taxon>Thermodesulfobacteriota</taxon>
        <taxon>Desulfobacteria</taxon>
        <taxon>Desulfobacterales</taxon>
        <taxon>Desulfobacteriaceae</taxon>
        <taxon>Desulfobacterium</taxon>
        <taxon>environmental samples</taxon>
    </lineage>
</organism>
<keyword evidence="1" id="KW-0378">Hydrolase</keyword>
<dbReference type="PANTHER" id="PTHR11203:SF37">
    <property type="entry name" value="INTEGRATOR COMPLEX SUBUNIT 11"/>
    <property type="match status" value="1"/>
</dbReference>
<feature type="domain" description="Beta-Casp" evidence="3">
    <location>
        <begin position="299"/>
        <end position="425"/>
    </location>
</feature>
<proteinExistence type="predicted"/>
<evidence type="ECO:0000256" key="1">
    <source>
        <dbReference type="ARBA" id="ARBA00022801"/>
    </source>
</evidence>
<gene>
    <name evidence="4" type="ORF">N47_C19250</name>
</gene>
<dbReference type="SMART" id="SM01027">
    <property type="entry name" value="Beta-Casp"/>
    <property type="match status" value="1"/>
</dbReference>
<dbReference type="InterPro" id="IPR036866">
    <property type="entry name" value="RibonucZ/Hydroxyglut_hydro"/>
</dbReference>
<dbReference type="GO" id="GO:0016787">
    <property type="term" value="F:hydrolase activity"/>
    <property type="evidence" value="ECO:0007669"/>
    <property type="project" value="UniProtKB-KW"/>
</dbReference>
<dbReference type="SMART" id="SM00849">
    <property type="entry name" value="Lactamase_B"/>
    <property type="match status" value="1"/>
</dbReference>
<dbReference type="Pfam" id="PF10996">
    <property type="entry name" value="Beta-Casp"/>
    <property type="match status" value="1"/>
</dbReference>
<evidence type="ECO:0000259" key="3">
    <source>
        <dbReference type="SMART" id="SM01027"/>
    </source>
</evidence>
<dbReference type="Pfam" id="PF07521">
    <property type="entry name" value="RMMBL"/>
    <property type="match status" value="1"/>
</dbReference>
<dbReference type="CDD" id="cd16295">
    <property type="entry name" value="TTHA0252-CPSF-like_MBL-fold"/>
    <property type="match status" value="1"/>
</dbReference>
<dbReference type="Gene3D" id="3.40.50.10890">
    <property type="match status" value="1"/>
</dbReference>
<dbReference type="Gene3D" id="3.60.15.10">
    <property type="entry name" value="Ribonuclease Z/Hydroxyacylglutathione hydrolase-like"/>
    <property type="match status" value="1"/>
</dbReference>
<evidence type="ECO:0000313" key="4">
    <source>
        <dbReference type="EMBL" id="CBX27867.1"/>
    </source>
</evidence>
<accession>E1YB26</accession>
<name>E1YB26_9BACT</name>
<evidence type="ECO:0008006" key="5">
    <source>
        <dbReference type="Google" id="ProtNLM"/>
    </source>
</evidence>
<feature type="domain" description="Metallo-beta-lactamase" evidence="2">
    <location>
        <begin position="13"/>
        <end position="287"/>
    </location>
</feature>
<sequence>MEVTFYGAVREVTGSMHVITANSDKIMLDCGMFQGRRKDSEQKNKEFPFDPKSIINLILSHAHIDHSGRIPLLVKNGFTGRIFCTRATADACTFLLADSAHIQESDANYLNYKTLRNALLSKSKGKSKNNKKSEIAAMLKHEGNKLNVEKITELIKENDLEHIEPLYTIEDAQNSLGYFDRYPYRVPFEIGQDTTCTLFEAGHILGSAVSLIKIKENGRVFRLCYTGDIGRYDKPIIKNPCALFPEEDKNIDLLIMESTYGDREHEAMEDLRPQLKKIINDTVARGGSIVIPAFAFGRTQELLYIIHELYHGGEVPRIPVYVDSPLATNITKVFGEHPEVYSDETVKAFLSIGDNPFAFKELKFVASVDESMVLMRDNTPHIVLAASGMCEAGRVLHHLRYKMHNPKNTILLVGFMAQNTLGRRIHDQGLEYEKSGRKGEPPLLKLLNKEYPLKAHVLKLGGFSAHGDKNEMLRFLKESKLKIKQIAVVHGEEEQSIAFADFLSKNGYSTMIPEPGKTLKLT</sequence>
<dbReference type="InterPro" id="IPR011108">
    <property type="entry name" value="RMMBL"/>
</dbReference>
<dbReference type="SUPFAM" id="SSF56281">
    <property type="entry name" value="Metallo-hydrolase/oxidoreductase"/>
    <property type="match status" value="1"/>
</dbReference>
<dbReference type="InterPro" id="IPR022712">
    <property type="entry name" value="Beta_Casp"/>
</dbReference>